<dbReference type="EMBL" id="JAWDGP010006298">
    <property type="protein sequence ID" value="KAK3743820.1"/>
    <property type="molecule type" value="Genomic_DNA"/>
</dbReference>
<proteinExistence type="predicted"/>
<dbReference type="AlphaFoldDB" id="A0AAE1CYF3"/>
<evidence type="ECO:0000313" key="2">
    <source>
        <dbReference type="Proteomes" id="UP001283361"/>
    </source>
</evidence>
<comment type="caution">
    <text evidence="1">The sequence shown here is derived from an EMBL/GenBank/DDBJ whole genome shotgun (WGS) entry which is preliminary data.</text>
</comment>
<gene>
    <name evidence="1" type="ORF">RRG08_043551</name>
</gene>
<keyword evidence="2" id="KW-1185">Reference proteome</keyword>
<reference evidence="1" key="1">
    <citation type="journal article" date="2023" name="G3 (Bethesda)">
        <title>A reference genome for the long-term kleptoplast-retaining sea slug Elysia crispata morphotype clarki.</title>
        <authorList>
            <person name="Eastman K.E."/>
            <person name="Pendleton A.L."/>
            <person name="Shaikh M.A."/>
            <person name="Suttiyut T."/>
            <person name="Ogas R."/>
            <person name="Tomko P."/>
            <person name="Gavelis G."/>
            <person name="Widhalm J.R."/>
            <person name="Wisecaver J.H."/>
        </authorList>
    </citation>
    <scope>NUCLEOTIDE SEQUENCE</scope>
    <source>
        <strain evidence="1">ECLA1</strain>
    </source>
</reference>
<dbReference type="Proteomes" id="UP001283361">
    <property type="component" value="Unassembled WGS sequence"/>
</dbReference>
<name>A0AAE1CYF3_9GAST</name>
<sequence length="107" mass="12178">MLNIFLLNLNHVFAPGSCSLTSHLGLRPQSSALLLSLQRRRRGSASLNMAYGFVYRVITGEMIRPGHHFYFPDEEKRPSKELFSREPGMRGSCTTKLWFSCAFSSKH</sequence>
<protein>
    <submittedName>
        <fullName evidence="1">Uncharacterized protein</fullName>
    </submittedName>
</protein>
<evidence type="ECO:0000313" key="1">
    <source>
        <dbReference type="EMBL" id="KAK3743820.1"/>
    </source>
</evidence>
<organism evidence="1 2">
    <name type="scientific">Elysia crispata</name>
    <name type="common">lettuce slug</name>
    <dbReference type="NCBI Taxonomy" id="231223"/>
    <lineage>
        <taxon>Eukaryota</taxon>
        <taxon>Metazoa</taxon>
        <taxon>Spiralia</taxon>
        <taxon>Lophotrochozoa</taxon>
        <taxon>Mollusca</taxon>
        <taxon>Gastropoda</taxon>
        <taxon>Heterobranchia</taxon>
        <taxon>Euthyneura</taxon>
        <taxon>Panpulmonata</taxon>
        <taxon>Sacoglossa</taxon>
        <taxon>Placobranchoidea</taxon>
        <taxon>Plakobranchidae</taxon>
        <taxon>Elysia</taxon>
    </lineage>
</organism>
<accession>A0AAE1CYF3</accession>